<evidence type="ECO:0000313" key="2">
    <source>
        <dbReference type="EMBL" id="KAF3222985.1"/>
    </source>
</evidence>
<sequence>MNNDVIDPLALLYNTSFNLHKVTPLTIPGSLSLQANLKSHSSRLTNLLRGDVLRGVRVASETVEDSTSRTGNLRRVEFSTIAISGVNGGLRSVAIVFLYEKITYSAFLVQNSNQDASQQVDQPARRISTRRASNRGEQSNSYPLLLTRLPASLQSRFIEYLAENFDCHISSLRIPDRFIMDSIESHVDIFTPTDKPDEDVQPARNLQIWLEPPFLSKSGDDVGFNKQGKLQTLKTIQMTFSRADLPGMMYKGNELKNKQAGEEVANRGPFELAFSLYAYHHMGILVEKMRVSKAACGEFVIGTAADGSGRCKILTGPIENPAAGDQPAPEGRKHWSGIISALIQDTLFERHQPLSTYLKMLLFVSFHLVLLETCLALPQVRQVPKSNSFPEPAQPNIPWGPGGLADFPEIVDETNLVNAPTQQVVQPVTGPAAVDSTLNQIAAVWDPFLDPEYNPPVVNTDPMEPIEPINLFLANILAGINPPAILNGPVADQDQVHVQQPQVFVNEEDEEINSTLINEIIDIDFSEEPSSTGLGYVEESLSSDTSQPFAYHPMVKREISPQGRNTGAEFQAVEEISQQDCSKSDPKVITPAQWESWYDALNDTALTPLYNNIHAATDLGLDLEQAAFQVARRTKGAIKPNSFLELAFYPMYDKIKGLALLSNVDELAKKLFDYQEPVRGMVEVHEGEIQDFIKDYTKASHDFTAVAANIAGGTKKSDSTTNSEAASFENWAKDPKNKPQGLVELIKNLSTAIQAIFSAFSTLHSNYGFLGAEYRDVVFEQVSTDFDEDIRVENPSPPVKASVTFDATSGLDPNGDMFKSRELPKVLPPGRWESAQAA</sequence>
<feature type="region of interest" description="Disordered" evidence="1">
    <location>
        <begin position="795"/>
        <end position="824"/>
    </location>
</feature>
<proteinExistence type="predicted"/>
<dbReference type="AlphaFoldDB" id="A0A7C8V919"/>
<dbReference type="Proteomes" id="UP000614610">
    <property type="component" value="Unassembled WGS sequence"/>
</dbReference>
<reference evidence="3 4" key="1">
    <citation type="submission" date="2019-06" db="EMBL/GenBank/DDBJ databases">
        <authorList>
            <person name="Palmer J.M."/>
        </authorList>
    </citation>
    <scope>NUCLEOTIDE SEQUENCE [LARGE SCALE GENOMIC DNA]</scope>
    <source>
        <strain evidence="3 4">TWF106</strain>
        <strain evidence="2">TWF679</strain>
    </source>
</reference>
<comment type="caution">
    <text evidence="3">The sequence shown here is derived from an EMBL/GenBank/DDBJ whole genome shotgun (WGS) entry which is preliminary data.</text>
</comment>
<evidence type="ECO:0000313" key="3">
    <source>
        <dbReference type="EMBL" id="KAF3226285.1"/>
    </source>
</evidence>
<dbReference type="OrthoDB" id="8864979at2759"/>
<dbReference type="EMBL" id="WIWS01000011">
    <property type="protein sequence ID" value="KAF3226285.1"/>
    <property type="molecule type" value="Genomic_DNA"/>
</dbReference>
<dbReference type="Pfam" id="PF13092">
    <property type="entry name" value="CENP-L"/>
    <property type="match status" value="1"/>
</dbReference>
<dbReference type="Proteomes" id="UP000472727">
    <property type="component" value="Unassembled WGS sequence"/>
</dbReference>
<protein>
    <submittedName>
        <fullName evidence="3">Uncharacterized protein</fullName>
    </submittedName>
</protein>
<organism evidence="3 4">
    <name type="scientific">Orbilia oligospora</name>
    <name type="common">Nematode-trapping fungus</name>
    <name type="synonym">Arthrobotrys oligospora</name>
    <dbReference type="NCBI Taxonomy" id="2813651"/>
    <lineage>
        <taxon>Eukaryota</taxon>
        <taxon>Fungi</taxon>
        <taxon>Dikarya</taxon>
        <taxon>Ascomycota</taxon>
        <taxon>Pezizomycotina</taxon>
        <taxon>Orbiliomycetes</taxon>
        <taxon>Orbiliales</taxon>
        <taxon>Orbiliaceae</taxon>
        <taxon>Orbilia</taxon>
    </lineage>
</organism>
<dbReference type="EMBL" id="WIWT01000002">
    <property type="protein sequence ID" value="KAF3222985.1"/>
    <property type="molecule type" value="Genomic_DNA"/>
</dbReference>
<feature type="region of interest" description="Disordered" evidence="1">
    <location>
        <begin position="118"/>
        <end position="138"/>
    </location>
</feature>
<name>A0A7C8V919_ORBOL</name>
<accession>A0A7C8V919</accession>
<dbReference type="InterPro" id="IPR025204">
    <property type="entry name" value="CENP-L"/>
</dbReference>
<evidence type="ECO:0000256" key="1">
    <source>
        <dbReference type="SAM" id="MobiDB-lite"/>
    </source>
</evidence>
<gene>
    <name evidence="3" type="ORF">TWF106_000779</name>
    <name evidence="2" type="ORF">TWF679_004182</name>
</gene>
<evidence type="ECO:0000313" key="4">
    <source>
        <dbReference type="Proteomes" id="UP000472727"/>
    </source>
</evidence>